<dbReference type="AlphaFoldDB" id="A0AA36GY79"/>
<proteinExistence type="predicted"/>
<organism evidence="1 2">
    <name type="scientific">Cylicocyclus nassatus</name>
    <name type="common">Nematode worm</name>
    <dbReference type="NCBI Taxonomy" id="53992"/>
    <lineage>
        <taxon>Eukaryota</taxon>
        <taxon>Metazoa</taxon>
        <taxon>Ecdysozoa</taxon>
        <taxon>Nematoda</taxon>
        <taxon>Chromadorea</taxon>
        <taxon>Rhabditida</taxon>
        <taxon>Rhabditina</taxon>
        <taxon>Rhabditomorpha</taxon>
        <taxon>Strongyloidea</taxon>
        <taxon>Strongylidae</taxon>
        <taxon>Cylicocyclus</taxon>
    </lineage>
</organism>
<keyword evidence="2" id="KW-1185">Reference proteome</keyword>
<reference evidence="1" key="1">
    <citation type="submission" date="2023-07" db="EMBL/GenBank/DDBJ databases">
        <authorList>
            <consortium name="CYATHOMIX"/>
        </authorList>
    </citation>
    <scope>NUCLEOTIDE SEQUENCE</scope>
    <source>
        <strain evidence="1">N/A</strain>
    </source>
</reference>
<name>A0AA36GY79_CYLNA</name>
<sequence length="115" mass="13434">AIKKLKLYKLPRVSSSGIYQAISGLPNLEELHCSVPVNSAMLRSIVDSRIFRRLQNINLVITNGYPHDYEEMLSRYFVDVYCTNHHLKPRWCFIKAEGRRRQVAHLPVIETKRQP</sequence>
<dbReference type="Proteomes" id="UP001176961">
    <property type="component" value="Unassembled WGS sequence"/>
</dbReference>
<feature type="non-terminal residue" evidence="1">
    <location>
        <position position="1"/>
    </location>
</feature>
<comment type="caution">
    <text evidence="1">The sequence shown here is derived from an EMBL/GenBank/DDBJ whole genome shotgun (WGS) entry which is preliminary data.</text>
</comment>
<evidence type="ECO:0000313" key="1">
    <source>
        <dbReference type="EMBL" id="CAJ0600341.1"/>
    </source>
</evidence>
<accession>A0AA36GY79</accession>
<gene>
    <name evidence="1" type="ORF">CYNAS_LOCUS12324</name>
</gene>
<evidence type="ECO:0000313" key="2">
    <source>
        <dbReference type="Proteomes" id="UP001176961"/>
    </source>
</evidence>
<dbReference type="EMBL" id="CATQJL010000223">
    <property type="protein sequence ID" value="CAJ0600341.1"/>
    <property type="molecule type" value="Genomic_DNA"/>
</dbReference>
<feature type="non-terminal residue" evidence="1">
    <location>
        <position position="115"/>
    </location>
</feature>
<protein>
    <submittedName>
        <fullName evidence="1">Uncharacterized protein</fullName>
    </submittedName>
</protein>